<evidence type="ECO:0000256" key="6">
    <source>
        <dbReference type="ARBA" id="ARBA00023235"/>
    </source>
</evidence>
<evidence type="ECO:0000256" key="7">
    <source>
        <dbReference type="ARBA" id="ARBA00025287"/>
    </source>
</evidence>
<dbReference type="SUPFAM" id="SSF140984">
    <property type="entry name" value="PTPA-like"/>
    <property type="match status" value="1"/>
</dbReference>
<keyword evidence="10" id="KW-1185">Reference proteome</keyword>
<dbReference type="EMBL" id="KN824938">
    <property type="protein sequence ID" value="KIK97390.1"/>
    <property type="molecule type" value="Genomic_DNA"/>
</dbReference>
<keyword evidence="6 8" id="KW-0413">Isomerase</keyword>
<dbReference type="GO" id="GO:0005737">
    <property type="term" value="C:cytoplasm"/>
    <property type="evidence" value="ECO:0007669"/>
    <property type="project" value="UniProtKB-SubCell"/>
</dbReference>
<dbReference type="GO" id="GO:0003755">
    <property type="term" value="F:peptidyl-prolyl cis-trans isomerase activity"/>
    <property type="evidence" value="ECO:0007669"/>
    <property type="project" value="UniProtKB-KW"/>
</dbReference>
<dbReference type="PANTHER" id="PTHR10012">
    <property type="entry name" value="SERINE/THREONINE-PROTEIN PHOSPHATASE 2A REGULATORY SUBUNIT B"/>
    <property type="match status" value="1"/>
</dbReference>
<dbReference type="InterPro" id="IPR043170">
    <property type="entry name" value="PTPA_C_lid"/>
</dbReference>
<evidence type="ECO:0000256" key="8">
    <source>
        <dbReference type="RuleBase" id="RU361210"/>
    </source>
</evidence>
<evidence type="ECO:0000313" key="10">
    <source>
        <dbReference type="Proteomes" id="UP000054538"/>
    </source>
</evidence>
<dbReference type="GO" id="GO:0005634">
    <property type="term" value="C:nucleus"/>
    <property type="evidence" value="ECO:0007669"/>
    <property type="project" value="TreeGrafter"/>
</dbReference>
<dbReference type="FunCoup" id="A0A0D0EBC7">
    <property type="interactions" value="60"/>
</dbReference>
<dbReference type="Proteomes" id="UP000054538">
    <property type="component" value="Unassembled WGS sequence"/>
</dbReference>
<dbReference type="Gene3D" id="1.20.120.1150">
    <property type="match status" value="1"/>
</dbReference>
<comment type="catalytic activity">
    <reaction evidence="1 8">
        <text>[protein]-peptidylproline (omega=180) = [protein]-peptidylproline (omega=0)</text>
        <dbReference type="Rhea" id="RHEA:16237"/>
        <dbReference type="Rhea" id="RHEA-COMP:10747"/>
        <dbReference type="Rhea" id="RHEA-COMP:10748"/>
        <dbReference type="ChEBI" id="CHEBI:83833"/>
        <dbReference type="ChEBI" id="CHEBI:83834"/>
        <dbReference type="EC" id="5.2.1.8"/>
    </reaction>
</comment>
<comment type="subcellular location">
    <subcellularLocation>
        <location evidence="2 8">Cytoplasm</location>
    </subcellularLocation>
</comment>
<dbReference type="InterPro" id="IPR037218">
    <property type="entry name" value="PTPA_sf"/>
</dbReference>
<dbReference type="GO" id="GO:0007052">
    <property type="term" value="P:mitotic spindle organization"/>
    <property type="evidence" value="ECO:0007669"/>
    <property type="project" value="TreeGrafter"/>
</dbReference>
<evidence type="ECO:0000256" key="4">
    <source>
        <dbReference type="ARBA" id="ARBA00022490"/>
    </source>
</evidence>
<dbReference type="AlphaFoldDB" id="A0A0D0EBC7"/>
<dbReference type="GO" id="GO:0000159">
    <property type="term" value="C:protein phosphatase type 2A complex"/>
    <property type="evidence" value="ECO:0007669"/>
    <property type="project" value="TreeGrafter"/>
</dbReference>
<gene>
    <name evidence="9" type="ORF">PAXRUDRAFT_136369</name>
</gene>
<accession>A0A0D0EBC7</accession>
<organism evidence="9 10">
    <name type="scientific">Paxillus rubicundulus Ve08.2h10</name>
    <dbReference type="NCBI Taxonomy" id="930991"/>
    <lineage>
        <taxon>Eukaryota</taxon>
        <taxon>Fungi</taxon>
        <taxon>Dikarya</taxon>
        <taxon>Basidiomycota</taxon>
        <taxon>Agaricomycotina</taxon>
        <taxon>Agaricomycetes</taxon>
        <taxon>Agaricomycetidae</taxon>
        <taxon>Boletales</taxon>
        <taxon>Paxilineae</taxon>
        <taxon>Paxillaceae</taxon>
        <taxon>Paxillus</taxon>
    </lineage>
</organism>
<dbReference type="InterPro" id="IPR004327">
    <property type="entry name" value="Phstyr_phstse_ac"/>
</dbReference>
<dbReference type="Pfam" id="PF03095">
    <property type="entry name" value="PTPA"/>
    <property type="match status" value="1"/>
</dbReference>
<proteinExistence type="inferred from homology"/>
<dbReference type="HOGENOM" id="CLU_030733_0_0_1"/>
<sequence>MTSESPTKRILSSAQLEDFQSSQTHADIVTFIEQLNESVINVKLTDNIDTTVRFRSILKVLEQVESVVAETPAVDNKASRFGNPAFRTFYDEVEKLAPALHAQLGVCKTAIPELQAYFVHSWGSRERIDYGSGMELNFLCWLYSLTRLGLVAQTDHKGLVIRVFWRYIQVMRTLQSTYWLEPAGSHGVWGLDDYHFLPFLFGSAQLRTSTMPTTKRTLGHPSPKAIHIPEIVDELANDYMYFACIKFINSIKTASLRWHSPMLDDISAVKTWDKVNSGMIKMYKAEVLGKLPVIQHFLFGSILPYTGRPPPQASEGKEPLHGHVHEGWGDCCGIPVPSAFAAAQEKGRGLGKAIEGPGIRPVPFD</sequence>
<evidence type="ECO:0000256" key="3">
    <source>
        <dbReference type="ARBA" id="ARBA00011019"/>
    </source>
</evidence>
<keyword evidence="4 8" id="KW-0963">Cytoplasm</keyword>
<dbReference type="FunFam" id="1.20.120.1150:FF:000002">
    <property type="entry name" value="Serine/threonine-protein phosphatase 2A activator"/>
    <property type="match status" value="1"/>
</dbReference>
<keyword evidence="5 8" id="KW-0697">Rotamase</keyword>
<reference evidence="9 10" key="1">
    <citation type="submission" date="2014-04" db="EMBL/GenBank/DDBJ databases">
        <authorList>
            <consortium name="DOE Joint Genome Institute"/>
            <person name="Kuo A."/>
            <person name="Kohler A."/>
            <person name="Jargeat P."/>
            <person name="Nagy L.G."/>
            <person name="Floudas D."/>
            <person name="Copeland A."/>
            <person name="Barry K.W."/>
            <person name="Cichocki N."/>
            <person name="Veneault-Fourrey C."/>
            <person name="LaButti K."/>
            <person name="Lindquist E.A."/>
            <person name="Lipzen A."/>
            <person name="Lundell T."/>
            <person name="Morin E."/>
            <person name="Murat C."/>
            <person name="Sun H."/>
            <person name="Tunlid A."/>
            <person name="Henrissat B."/>
            <person name="Grigoriev I.V."/>
            <person name="Hibbett D.S."/>
            <person name="Martin F."/>
            <person name="Nordberg H.P."/>
            <person name="Cantor M.N."/>
            <person name="Hua S.X."/>
        </authorList>
    </citation>
    <scope>NUCLEOTIDE SEQUENCE [LARGE SCALE GENOMIC DNA]</scope>
    <source>
        <strain evidence="9 10">Ve08.2h10</strain>
    </source>
</reference>
<dbReference type="PIRSF" id="PIRSF016325">
    <property type="entry name" value="Phstyr_phstse_ac"/>
    <property type="match status" value="1"/>
</dbReference>
<dbReference type="STRING" id="930991.A0A0D0EBC7"/>
<evidence type="ECO:0000256" key="2">
    <source>
        <dbReference type="ARBA" id="ARBA00004496"/>
    </source>
</evidence>
<evidence type="ECO:0000313" key="9">
    <source>
        <dbReference type="EMBL" id="KIK97390.1"/>
    </source>
</evidence>
<reference evidence="10" key="2">
    <citation type="submission" date="2015-01" db="EMBL/GenBank/DDBJ databases">
        <title>Evolutionary Origins and Diversification of the Mycorrhizal Mutualists.</title>
        <authorList>
            <consortium name="DOE Joint Genome Institute"/>
            <consortium name="Mycorrhizal Genomics Consortium"/>
            <person name="Kohler A."/>
            <person name="Kuo A."/>
            <person name="Nagy L.G."/>
            <person name="Floudas D."/>
            <person name="Copeland A."/>
            <person name="Barry K.W."/>
            <person name="Cichocki N."/>
            <person name="Veneault-Fourrey C."/>
            <person name="LaButti K."/>
            <person name="Lindquist E.A."/>
            <person name="Lipzen A."/>
            <person name="Lundell T."/>
            <person name="Morin E."/>
            <person name="Murat C."/>
            <person name="Riley R."/>
            <person name="Ohm R."/>
            <person name="Sun H."/>
            <person name="Tunlid A."/>
            <person name="Henrissat B."/>
            <person name="Grigoriev I.V."/>
            <person name="Hibbett D.S."/>
            <person name="Martin F."/>
        </authorList>
    </citation>
    <scope>NUCLEOTIDE SEQUENCE [LARGE SCALE GENOMIC DNA]</scope>
    <source>
        <strain evidence="10">Ve08.2h10</strain>
    </source>
</reference>
<dbReference type="InParanoid" id="A0A0D0EBC7"/>
<evidence type="ECO:0000256" key="1">
    <source>
        <dbReference type="ARBA" id="ARBA00000971"/>
    </source>
</evidence>
<evidence type="ECO:0000256" key="5">
    <source>
        <dbReference type="ARBA" id="ARBA00023110"/>
    </source>
</evidence>
<dbReference type="PANTHER" id="PTHR10012:SF5">
    <property type="entry name" value="SERINE_THREONINE-PROTEIN PHOSPHATASE 2A ACTIVATOR 2"/>
    <property type="match status" value="1"/>
</dbReference>
<dbReference type="GO" id="GO:0008160">
    <property type="term" value="F:protein tyrosine phosphatase activator activity"/>
    <property type="evidence" value="ECO:0007669"/>
    <property type="project" value="TreeGrafter"/>
</dbReference>
<name>A0A0D0EBC7_9AGAM</name>
<comment type="function">
    <text evidence="7">PPIases accelerate the folding of proteins. It catalyzes the cis-trans isomerization of proline imidic peptide bonds in oligopeptides. Acts as a regulatory subunit for PP2A-like phosphatases modulating their activity or substrate specificity, probably by inducing a conformational change in the catalytic subunit, a direct target of the PPIase. Can reactivate inactive phosphatase PP2A-phosphatase methylesterase complexes (PP2Ai) in presence of ATP and Mg(2+) by dissociating the inactive form from the complex.</text>
</comment>
<dbReference type="EC" id="5.2.1.8" evidence="8"/>
<protein>
    <recommendedName>
        <fullName evidence="8">Serine/threonine-protein phosphatase 2A activator</fullName>
        <ecNumber evidence="8">5.2.1.8</ecNumber>
    </recommendedName>
    <alternativeName>
        <fullName evidence="8">Phosphotyrosyl phosphatase activator</fullName>
    </alternativeName>
</protein>
<dbReference type="CDD" id="cd04087">
    <property type="entry name" value="PTPA"/>
    <property type="match status" value="1"/>
</dbReference>
<dbReference type="OrthoDB" id="16120at2759"/>
<comment type="similarity">
    <text evidence="3 8">Belongs to the PTPA-type PPIase family.</text>
</comment>